<keyword evidence="2" id="KW-1185">Reference proteome</keyword>
<comment type="caution">
    <text evidence="1">The sequence shown here is derived from an EMBL/GenBank/DDBJ whole genome shotgun (WGS) entry which is preliminary data.</text>
</comment>
<gene>
    <name evidence="1" type="ORF">GCM10007173_01910</name>
</gene>
<protein>
    <recommendedName>
        <fullName evidence="3">Transposase</fullName>
    </recommendedName>
</protein>
<evidence type="ECO:0008006" key="3">
    <source>
        <dbReference type="Google" id="ProtNLM"/>
    </source>
</evidence>
<name>A0ABQ2D7U6_9MICC</name>
<dbReference type="Proteomes" id="UP000606115">
    <property type="component" value="Unassembled WGS sequence"/>
</dbReference>
<reference evidence="2" key="1">
    <citation type="journal article" date="2019" name="Int. J. Syst. Evol. Microbiol.">
        <title>The Global Catalogue of Microorganisms (GCM) 10K type strain sequencing project: providing services to taxonomists for standard genome sequencing and annotation.</title>
        <authorList>
            <consortium name="The Broad Institute Genomics Platform"/>
            <consortium name="The Broad Institute Genome Sequencing Center for Infectious Disease"/>
            <person name="Wu L."/>
            <person name="Ma J."/>
        </authorList>
    </citation>
    <scope>NUCLEOTIDE SEQUENCE [LARGE SCALE GENOMIC DNA]</scope>
    <source>
        <strain evidence="2">CGMCC 1.3685</strain>
    </source>
</reference>
<evidence type="ECO:0000313" key="1">
    <source>
        <dbReference type="EMBL" id="GGJ46966.1"/>
    </source>
</evidence>
<organism evidence="1 2">
    <name type="scientific">Glutamicibacter ardleyensis</name>
    <dbReference type="NCBI Taxonomy" id="225894"/>
    <lineage>
        <taxon>Bacteria</taxon>
        <taxon>Bacillati</taxon>
        <taxon>Actinomycetota</taxon>
        <taxon>Actinomycetes</taxon>
        <taxon>Micrococcales</taxon>
        <taxon>Micrococcaceae</taxon>
        <taxon>Glutamicibacter</taxon>
    </lineage>
</organism>
<proteinExistence type="predicted"/>
<dbReference type="EMBL" id="BMKX01000001">
    <property type="protein sequence ID" value="GGJ46966.1"/>
    <property type="molecule type" value="Genomic_DNA"/>
</dbReference>
<accession>A0ABQ2D7U6</accession>
<sequence>MPSSMYATNIGQAKVSVHWFMLFIRFKSRSPKYLADYAATLLHQWGAPGEEPVRGEHPRTS</sequence>
<evidence type="ECO:0000313" key="2">
    <source>
        <dbReference type="Proteomes" id="UP000606115"/>
    </source>
</evidence>